<sequence length="119" mass="14037">MQYKIVEADGDRGPYKVKMTSYRYGIEDRRGKEILSYDWHPNTGMLSPHLHLHVPTSIPPIVDFHKKHLPTGRVSIEQILRLTVEEFGVRPIRKDWGKILSDAQGQFEKWRTWHYCPKP</sequence>
<gene>
    <name evidence="1" type="ORF">COMA1_10534</name>
</gene>
<keyword evidence="2" id="KW-1185">Reference proteome</keyword>
<organism evidence="1 2">
    <name type="scientific">Candidatus Nitrospira nitrosa</name>
    <dbReference type="NCBI Taxonomy" id="1742972"/>
    <lineage>
        <taxon>Bacteria</taxon>
        <taxon>Pseudomonadati</taxon>
        <taxon>Nitrospirota</taxon>
        <taxon>Nitrospiria</taxon>
        <taxon>Nitrospirales</taxon>
        <taxon>Nitrospiraceae</taxon>
        <taxon>Nitrospira</taxon>
    </lineage>
</organism>
<dbReference type="EMBL" id="CZQA01000001">
    <property type="protein sequence ID" value="CUS32256.1"/>
    <property type="molecule type" value="Genomic_DNA"/>
</dbReference>
<proteinExistence type="predicted"/>
<evidence type="ECO:0000313" key="2">
    <source>
        <dbReference type="Proteomes" id="UP000199032"/>
    </source>
</evidence>
<dbReference type="Proteomes" id="UP000199032">
    <property type="component" value="Unassembled WGS sequence"/>
</dbReference>
<reference evidence="1 2" key="1">
    <citation type="submission" date="2015-10" db="EMBL/GenBank/DDBJ databases">
        <authorList>
            <person name="Gilbert D.G."/>
        </authorList>
    </citation>
    <scope>NUCLEOTIDE SEQUENCE [LARGE SCALE GENOMIC DNA]</scope>
    <source>
        <strain evidence="1">COMA1</strain>
    </source>
</reference>
<protein>
    <submittedName>
        <fullName evidence="1">Uncharacterized protein</fullName>
    </submittedName>
</protein>
<accession>A0A0S4L6P9</accession>
<evidence type="ECO:0000313" key="1">
    <source>
        <dbReference type="EMBL" id="CUS32256.1"/>
    </source>
</evidence>
<name>A0A0S4L6P9_9BACT</name>
<dbReference type="AlphaFoldDB" id="A0A0S4L6P9"/>